<protein>
    <submittedName>
        <fullName evidence="3">Zonular occludens toxin</fullName>
    </submittedName>
</protein>
<keyword evidence="1" id="KW-0812">Transmembrane</keyword>
<keyword evidence="1" id="KW-1133">Transmembrane helix</keyword>
<evidence type="ECO:0000313" key="4">
    <source>
        <dbReference type="Proteomes" id="UP000235405"/>
    </source>
</evidence>
<dbReference type="InterPro" id="IPR008900">
    <property type="entry name" value="Zot_N"/>
</dbReference>
<evidence type="ECO:0000259" key="2">
    <source>
        <dbReference type="Pfam" id="PF05707"/>
    </source>
</evidence>
<gene>
    <name evidence="3" type="ORF">BCV19_04320</name>
</gene>
<comment type="caution">
    <text evidence="3">The sequence shown here is derived from an EMBL/GenBank/DDBJ whole genome shotgun (WGS) entry which is preliminary data.</text>
</comment>
<dbReference type="InterPro" id="IPR027417">
    <property type="entry name" value="P-loop_NTPase"/>
</dbReference>
<proteinExistence type="predicted"/>
<accession>A0A2N7CH11</accession>
<keyword evidence="1" id="KW-0472">Membrane</keyword>
<evidence type="ECO:0000313" key="3">
    <source>
        <dbReference type="EMBL" id="PMF23400.1"/>
    </source>
</evidence>
<dbReference type="Pfam" id="PF05707">
    <property type="entry name" value="Zot"/>
    <property type="match status" value="1"/>
</dbReference>
<dbReference type="AlphaFoldDB" id="A0A2N7CH11"/>
<organism evidence="3 4">
    <name type="scientific">Vibrio splendidus</name>
    <dbReference type="NCBI Taxonomy" id="29497"/>
    <lineage>
        <taxon>Bacteria</taxon>
        <taxon>Pseudomonadati</taxon>
        <taxon>Pseudomonadota</taxon>
        <taxon>Gammaproteobacteria</taxon>
        <taxon>Vibrionales</taxon>
        <taxon>Vibrionaceae</taxon>
        <taxon>Vibrio</taxon>
    </lineage>
</organism>
<feature type="transmembrane region" description="Helical" evidence="1">
    <location>
        <begin position="285"/>
        <end position="307"/>
    </location>
</feature>
<feature type="domain" description="Zona occludens toxin N-terminal" evidence="2">
    <location>
        <begin position="155"/>
        <end position="229"/>
    </location>
</feature>
<name>A0A2N7CH11_VIBSP</name>
<reference evidence="4" key="1">
    <citation type="submission" date="2016-07" db="EMBL/GenBank/DDBJ databases">
        <title>Nontailed viruses are major unrecognized killers of bacteria in the ocean.</title>
        <authorList>
            <person name="Kauffman K."/>
            <person name="Hussain F."/>
            <person name="Yang J."/>
            <person name="Arevalo P."/>
            <person name="Brown J."/>
            <person name="Cutler M."/>
            <person name="Kelly L."/>
            <person name="Polz M.F."/>
        </authorList>
    </citation>
    <scope>NUCLEOTIDE SEQUENCE [LARGE SCALE GENOMIC DNA]</scope>
    <source>
        <strain evidence="4">10N.286.54.F3</strain>
    </source>
</reference>
<sequence length="476" mass="55277">MIYLRTGLPGASKSLNSVRELVLSQDEERPFFYNNIKLLMLDMAVANSFSGWFYGWYFPRLKDAAQKRKLIKIMKPVHDNDEFITLADVPWLQVQFDSHNHFDTWLYWVRKVYPKDKLVKLENILECVTDEDKHNIDMWEAVKPLNLHFTHFDDPSFWYDLPKKSVILIDECQEFFPPRAVGSRKPEAIARLEKHRHGGYDLHFITQDATLADQNLRKLVGRHIHFYNPFGGKRITRYESPQTFNPQDYHGRKQATKKFTAHATNFYGVYWSAEIHTHGFKFPKMLLVALFTMLMVILGIFFVVNMISNKKSAETYQNVESVNETVTHPPETPPRFSTEPVREDFTDNIGSPLPNTVNPLSEVYTDDLELSTAHLLMKNYLQSLTEDVYINGAMGRGDSFDYVFYRTTDDSVFHPLDVGLEVEPLNACFANIRLGTLVRVVTCNPFYKRVPVDDESRFDESRFGDDDSFDSSLAKM</sequence>
<dbReference type="RefSeq" id="WP_102482169.1">
    <property type="nucleotide sequence ID" value="NZ_MCSW01000147.1"/>
</dbReference>
<evidence type="ECO:0000256" key="1">
    <source>
        <dbReference type="SAM" id="Phobius"/>
    </source>
</evidence>
<dbReference type="Gene3D" id="3.40.50.300">
    <property type="entry name" value="P-loop containing nucleotide triphosphate hydrolases"/>
    <property type="match status" value="1"/>
</dbReference>
<dbReference type="Proteomes" id="UP000235405">
    <property type="component" value="Unassembled WGS sequence"/>
</dbReference>
<dbReference type="EMBL" id="MCSW01000147">
    <property type="protein sequence ID" value="PMF23400.1"/>
    <property type="molecule type" value="Genomic_DNA"/>
</dbReference>